<evidence type="ECO:0000259" key="1">
    <source>
        <dbReference type="PROSITE" id="PS50404"/>
    </source>
</evidence>
<dbReference type="Pfam" id="PF14497">
    <property type="entry name" value="GST_C_3"/>
    <property type="match status" value="1"/>
</dbReference>
<dbReference type="CDD" id="cd03192">
    <property type="entry name" value="GST_C_Sigma_like"/>
    <property type="match status" value="1"/>
</dbReference>
<organism evidence="3 4">
    <name type="scientific">Lojkania enalia</name>
    <dbReference type="NCBI Taxonomy" id="147567"/>
    <lineage>
        <taxon>Eukaryota</taxon>
        <taxon>Fungi</taxon>
        <taxon>Dikarya</taxon>
        <taxon>Ascomycota</taxon>
        <taxon>Pezizomycotina</taxon>
        <taxon>Dothideomycetes</taxon>
        <taxon>Pleosporomycetidae</taxon>
        <taxon>Pleosporales</taxon>
        <taxon>Pleosporales incertae sedis</taxon>
        <taxon>Lojkania</taxon>
    </lineage>
</organism>
<dbReference type="SUPFAM" id="SSF52833">
    <property type="entry name" value="Thioredoxin-like"/>
    <property type="match status" value="1"/>
</dbReference>
<dbReference type="InterPro" id="IPR004046">
    <property type="entry name" value="GST_C"/>
</dbReference>
<evidence type="ECO:0000259" key="2">
    <source>
        <dbReference type="PROSITE" id="PS50405"/>
    </source>
</evidence>
<gene>
    <name evidence="3" type="ORF">CC78DRAFT_559545</name>
</gene>
<evidence type="ECO:0000313" key="3">
    <source>
        <dbReference type="EMBL" id="KAF2266100.1"/>
    </source>
</evidence>
<feature type="domain" description="GST N-terminal" evidence="1">
    <location>
        <begin position="48"/>
        <end position="145"/>
    </location>
</feature>
<evidence type="ECO:0000313" key="4">
    <source>
        <dbReference type="Proteomes" id="UP000800093"/>
    </source>
</evidence>
<keyword evidence="4" id="KW-1185">Reference proteome</keyword>
<dbReference type="PANTHER" id="PTHR11571:SF263">
    <property type="entry name" value="GLUTATHIONE S-TRANSFERASE"/>
    <property type="match status" value="1"/>
</dbReference>
<sequence length="300" mass="34094">MLERRTIGDLLLRYTAYAPCKSVQTHLRPLSAHPRTMSSNKKARTQPPYELIYWPGIPGRGEFIRLAFEATGTSYTDTANESKDGIKAVLAVKSEDLTVDDDGNPPAFAPPALRVPGEGKNGKSLVLYQTPNILLYLGDRLGLTGEDEIEKHWTLSHALTALDLNNETHDTHHPIGPSKYYEEQKEEALKKATDFRENRIPKFLGFFERGLKGNQEKGEGKHLVGTKLTFADTTVWQVLNGLKFAFPKEIEAREEDYPLLFGTFYPSVQEHRGIKEYLSSKRRQPYSMGIFRHYPELDRQ</sequence>
<dbReference type="SUPFAM" id="SSF47616">
    <property type="entry name" value="GST C-terminal domain-like"/>
    <property type="match status" value="1"/>
</dbReference>
<dbReference type="Gene3D" id="3.40.30.10">
    <property type="entry name" value="Glutaredoxin"/>
    <property type="match status" value="1"/>
</dbReference>
<proteinExistence type="predicted"/>
<dbReference type="PROSITE" id="PS50404">
    <property type="entry name" value="GST_NTER"/>
    <property type="match status" value="1"/>
</dbReference>
<dbReference type="InterPro" id="IPR050213">
    <property type="entry name" value="GST_superfamily"/>
</dbReference>
<dbReference type="InterPro" id="IPR010987">
    <property type="entry name" value="Glutathione-S-Trfase_C-like"/>
</dbReference>
<dbReference type="InterPro" id="IPR036282">
    <property type="entry name" value="Glutathione-S-Trfase_C_sf"/>
</dbReference>
<comment type="caution">
    <text evidence="3">The sequence shown here is derived from an EMBL/GenBank/DDBJ whole genome shotgun (WGS) entry which is preliminary data.</text>
</comment>
<dbReference type="GO" id="GO:0004364">
    <property type="term" value="F:glutathione transferase activity"/>
    <property type="evidence" value="ECO:0007669"/>
    <property type="project" value="TreeGrafter"/>
</dbReference>
<dbReference type="PROSITE" id="PS50405">
    <property type="entry name" value="GST_CTER"/>
    <property type="match status" value="1"/>
</dbReference>
<dbReference type="Proteomes" id="UP000800093">
    <property type="component" value="Unassembled WGS sequence"/>
</dbReference>
<dbReference type="InterPro" id="IPR036249">
    <property type="entry name" value="Thioredoxin-like_sf"/>
</dbReference>
<dbReference type="OrthoDB" id="414243at2759"/>
<feature type="domain" description="GST C-terminal" evidence="2">
    <location>
        <begin position="154"/>
        <end position="287"/>
    </location>
</feature>
<dbReference type="PANTHER" id="PTHR11571">
    <property type="entry name" value="GLUTATHIONE S-TRANSFERASE"/>
    <property type="match status" value="1"/>
</dbReference>
<name>A0A9P4N1I0_9PLEO</name>
<reference evidence="4" key="1">
    <citation type="journal article" date="2020" name="Stud. Mycol.">
        <title>101 Dothideomycetes genomes: A test case for predicting lifestyles and emergence of pathogens.</title>
        <authorList>
            <person name="Haridas S."/>
            <person name="Albert R."/>
            <person name="Binder M."/>
            <person name="Bloem J."/>
            <person name="LaButti K."/>
            <person name="Salamov A."/>
            <person name="Andreopoulos B."/>
            <person name="Baker S."/>
            <person name="Barry K."/>
            <person name="Bills G."/>
            <person name="Bluhm B."/>
            <person name="Cannon C."/>
            <person name="Castanera R."/>
            <person name="Culley D."/>
            <person name="Daum C."/>
            <person name="Ezra D."/>
            <person name="Gonzalez J."/>
            <person name="Henrissat B."/>
            <person name="Kuo A."/>
            <person name="Liang C."/>
            <person name="Lipzen A."/>
            <person name="Lutzoni F."/>
            <person name="Magnuson J."/>
            <person name="Mondo S."/>
            <person name="Nolan M."/>
            <person name="Ohm R."/>
            <person name="Pangilinan J."/>
            <person name="Park H.-J."/>
            <person name="Ramirez L."/>
            <person name="Alfaro M."/>
            <person name="Sun H."/>
            <person name="Tritt A."/>
            <person name="Yoshinaga Y."/>
            <person name="Zwiers L.-H."/>
            <person name="Turgeon B."/>
            <person name="Goodwin S."/>
            <person name="Spatafora J."/>
            <person name="Crous P."/>
            <person name="Grigoriev I."/>
        </authorList>
    </citation>
    <scope>NUCLEOTIDE SEQUENCE [LARGE SCALE GENOMIC DNA]</scope>
    <source>
        <strain evidence="4">CBS 304.66</strain>
    </source>
</reference>
<dbReference type="FunFam" id="1.20.1050.10:FF:000051">
    <property type="entry name" value="Glutathione S-transferase"/>
    <property type="match status" value="1"/>
</dbReference>
<dbReference type="AlphaFoldDB" id="A0A9P4N1I0"/>
<dbReference type="Gene3D" id="1.20.1050.10">
    <property type="match status" value="1"/>
</dbReference>
<accession>A0A9P4N1I0</accession>
<dbReference type="GO" id="GO:0006749">
    <property type="term" value="P:glutathione metabolic process"/>
    <property type="evidence" value="ECO:0007669"/>
    <property type="project" value="TreeGrafter"/>
</dbReference>
<protein>
    <submittedName>
        <fullName evidence="3">Glutathione S-transferase protein-like protein</fullName>
    </submittedName>
</protein>
<dbReference type="InterPro" id="IPR004045">
    <property type="entry name" value="Glutathione_S-Trfase_N"/>
</dbReference>
<dbReference type="EMBL" id="ML986601">
    <property type="protein sequence ID" value="KAF2266100.1"/>
    <property type="molecule type" value="Genomic_DNA"/>
</dbReference>